<proteinExistence type="inferred from homology"/>
<dbReference type="Pfam" id="PF02579">
    <property type="entry name" value="Nitro_FeMo-Co"/>
    <property type="match status" value="1"/>
</dbReference>
<comment type="caution">
    <text evidence="4">The sequence shown here is derived from an EMBL/GenBank/DDBJ whole genome shotgun (WGS) entry which is preliminary data.</text>
</comment>
<feature type="domain" description="Dinitrogenase iron-molybdenum cofactor biosynthesis" evidence="3">
    <location>
        <begin position="129"/>
        <end position="220"/>
    </location>
</feature>
<dbReference type="Proteomes" id="UP000824225">
    <property type="component" value="Unassembled WGS sequence"/>
</dbReference>
<dbReference type="InterPro" id="IPR002852">
    <property type="entry name" value="UPF0251"/>
</dbReference>
<evidence type="ECO:0000259" key="3">
    <source>
        <dbReference type="Pfam" id="PF02579"/>
    </source>
</evidence>
<dbReference type="SUPFAM" id="SSF53146">
    <property type="entry name" value="Nitrogenase accessory factor-like"/>
    <property type="match status" value="1"/>
</dbReference>
<evidence type="ECO:0000256" key="1">
    <source>
        <dbReference type="ARBA" id="ARBA00009350"/>
    </source>
</evidence>
<name>A0A9D2KLJ2_9BACT</name>
<protein>
    <recommendedName>
        <fullName evidence="2">UPF0251 protein H9962_06350</fullName>
    </recommendedName>
</protein>
<reference evidence="4" key="1">
    <citation type="journal article" date="2021" name="PeerJ">
        <title>Extensive microbial diversity within the chicken gut microbiome revealed by metagenomics and culture.</title>
        <authorList>
            <person name="Gilroy R."/>
            <person name="Ravi A."/>
            <person name="Getino M."/>
            <person name="Pursley I."/>
            <person name="Horton D.L."/>
            <person name="Alikhan N.F."/>
            <person name="Baker D."/>
            <person name="Gharbi K."/>
            <person name="Hall N."/>
            <person name="Watson M."/>
            <person name="Adriaenssens E.M."/>
            <person name="Foster-Nyarko E."/>
            <person name="Jarju S."/>
            <person name="Secka A."/>
            <person name="Antonio M."/>
            <person name="Oren A."/>
            <person name="Chaudhuri R.R."/>
            <person name="La Ragione R."/>
            <person name="Hildebrand F."/>
            <person name="Pallen M.J."/>
        </authorList>
    </citation>
    <scope>NUCLEOTIDE SEQUENCE</scope>
    <source>
        <strain evidence="4">CHK186-16707</strain>
    </source>
</reference>
<comment type="similarity">
    <text evidence="1 2">Belongs to the UPF0251 family.</text>
</comment>
<dbReference type="AlphaFoldDB" id="A0A9D2KLJ2"/>
<accession>A0A9D2KLJ2</accession>
<evidence type="ECO:0000313" key="5">
    <source>
        <dbReference type="Proteomes" id="UP000824225"/>
    </source>
</evidence>
<evidence type="ECO:0000313" key="4">
    <source>
        <dbReference type="EMBL" id="HJA08791.1"/>
    </source>
</evidence>
<dbReference type="CDD" id="cd00851">
    <property type="entry name" value="MTH1175"/>
    <property type="match status" value="1"/>
</dbReference>
<reference evidence="4" key="2">
    <citation type="submission" date="2021-04" db="EMBL/GenBank/DDBJ databases">
        <authorList>
            <person name="Gilroy R."/>
        </authorList>
    </citation>
    <scope>NUCLEOTIDE SEQUENCE</scope>
    <source>
        <strain evidence="4">CHK186-16707</strain>
    </source>
</reference>
<dbReference type="PANTHER" id="PTHR37478">
    <property type="match status" value="1"/>
</dbReference>
<dbReference type="InterPro" id="IPR036105">
    <property type="entry name" value="DiNase_FeMo-co_biosyn_sf"/>
</dbReference>
<sequence>MPRPRNCRYVSCRPCVTYFKPRGIPLTELRETRLTVEGLEALRLADMEGLTTGAAAERMRVSRHTFGRTLAEARRAVAEALVRGMALRIEGGNYAVLPDDIEPAVADGRPGHKERIMKIAVSSEGPGLDDRVDPRFGRAGGFVIIDLDTMSADYLDNGESQVMAQGAGIQTAERVAGAGVDAVLSGYVGPKAFEALQAAGIKVCQDLDGLTVREAVERFKSGGAPFADAPNK</sequence>
<gene>
    <name evidence="4" type="ORF">H9962_06350</name>
</gene>
<dbReference type="InterPro" id="IPR033913">
    <property type="entry name" value="MTH1175_dom"/>
</dbReference>
<dbReference type="InterPro" id="IPR003731">
    <property type="entry name" value="Di-Nase_FeMo-co_biosynth"/>
</dbReference>
<dbReference type="PANTHER" id="PTHR37478:SF2">
    <property type="entry name" value="UPF0251 PROTEIN TK0562"/>
    <property type="match status" value="1"/>
</dbReference>
<dbReference type="EMBL" id="DXAN01000021">
    <property type="protein sequence ID" value="HJA08791.1"/>
    <property type="molecule type" value="Genomic_DNA"/>
</dbReference>
<dbReference type="Gene3D" id="3.30.420.130">
    <property type="entry name" value="Dinitrogenase iron-molybdenum cofactor biosynthesis domain"/>
    <property type="match status" value="1"/>
</dbReference>
<dbReference type="Pfam" id="PF02001">
    <property type="entry name" value="DUF134"/>
    <property type="match status" value="1"/>
</dbReference>
<organism evidence="4 5">
    <name type="scientific">Candidatus Mailhella merdigallinarum</name>
    <dbReference type="NCBI Taxonomy" id="2838658"/>
    <lineage>
        <taxon>Bacteria</taxon>
        <taxon>Pseudomonadati</taxon>
        <taxon>Thermodesulfobacteriota</taxon>
        <taxon>Desulfovibrionia</taxon>
        <taxon>Desulfovibrionales</taxon>
        <taxon>Desulfovibrionaceae</taxon>
        <taxon>Mailhella</taxon>
    </lineage>
</organism>
<evidence type="ECO:0000256" key="2">
    <source>
        <dbReference type="HAMAP-Rule" id="MF_00674"/>
    </source>
</evidence>
<dbReference type="HAMAP" id="MF_00674">
    <property type="entry name" value="UPF0251"/>
    <property type="match status" value="1"/>
</dbReference>